<dbReference type="Gene3D" id="1.20.1560.10">
    <property type="entry name" value="ABC transporter type 1, transmembrane domain"/>
    <property type="match status" value="1"/>
</dbReference>
<dbReference type="InterPro" id="IPR039421">
    <property type="entry name" value="Type_1_exporter"/>
</dbReference>
<feature type="domain" description="Peptidase C39" evidence="10">
    <location>
        <begin position="35"/>
        <end position="154"/>
    </location>
</feature>
<dbReference type="RefSeq" id="WP_075649164.1">
    <property type="nucleotide sequence ID" value="NZ_AP019658.1"/>
</dbReference>
<name>A0ABX3FL13_9VIBR</name>
<dbReference type="CDD" id="cd18567">
    <property type="entry name" value="ABC_6TM_CvaB_RaxB_like"/>
    <property type="match status" value="1"/>
</dbReference>
<keyword evidence="3" id="KW-0547">Nucleotide-binding</keyword>
<keyword evidence="2 7" id="KW-0812">Transmembrane</keyword>
<keyword evidence="5 7" id="KW-1133">Transmembrane helix</keyword>
<dbReference type="InterPro" id="IPR027417">
    <property type="entry name" value="P-loop_NTPase"/>
</dbReference>
<dbReference type="Gene3D" id="3.40.50.300">
    <property type="entry name" value="P-loop containing nucleotide triphosphate hydrolases"/>
    <property type="match status" value="1"/>
</dbReference>
<dbReference type="PANTHER" id="PTHR24221">
    <property type="entry name" value="ATP-BINDING CASSETTE SUB-FAMILY B"/>
    <property type="match status" value="1"/>
</dbReference>
<dbReference type="SUPFAM" id="SSF52540">
    <property type="entry name" value="P-loop containing nucleoside triphosphate hydrolases"/>
    <property type="match status" value="1"/>
</dbReference>
<dbReference type="InterPro" id="IPR017871">
    <property type="entry name" value="ABC_transporter-like_CS"/>
</dbReference>
<dbReference type="SUPFAM" id="SSF90123">
    <property type="entry name" value="ABC transporter transmembrane region"/>
    <property type="match status" value="1"/>
</dbReference>
<evidence type="ECO:0000256" key="5">
    <source>
        <dbReference type="ARBA" id="ARBA00022989"/>
    </source>
</evidence>
<sequence>MSITTNQDDLANRIGTQPHELITFTNSRSVPLILQTEVTECGLACVGMIASYFGHKVNLPALRNIYHIGSHGMSLNDISDVGSKLGLSSRALKCDLDELGELKVPAILHWDLDHFVVLTSVKRNRIYINDPGVGKRILTLDEASKHFTGIALELTPVSTFKKVDDRILMKVNDLWKNMVGLKRSLTSLLFISLVLQFLLLTTPYYTQWIVDKVLLTSDTSLLLVLAIAFSIIVALQVAVQTFRSWVVIRISNNLSIQMGANLFHHLIRLPIDYFLKRHFGDISSRFGSLSNVQELLTNGIIEVVVDGLMAILILVMMFLYSPLLTCIVIVVLILAFAIQWAFYFPSRRIQEELINEEAREQSAFLETLRAMQTIKLYNQENHRSSLWLNRNVDVINSSIRLAKLDLSEAALIKIISGLEMIFVLYFGALAVIEQSLTVGMLLAFIAYKSMFNNSVYQLIDLFFDFKFLGLHLERLSDITLHKQEDDNKDYVAVGQTLQGKLSVNNLSLRYSQNSDYVFENISFEVMPGESVAIVGPSGCGKSSLMKAMLRILEYEQGYITFDGVDINRFNLSDYRSKIGTVMQDDTLLSGSLLDNITMFDANYDEHHLQRCCEVACLDNFLEQLPMGINTLVGDMGSSLSGGQIQRVLLARALYGSPDVLLLDESTSNLDQKTLLEINENITALNITRILIAHRPETIASADRVVQLCFDDD</sequence>
<evidence type="ECO:0000256" key="7">
    <source>
        <dbReference type="SAM" id="Phobius"/>
    </source>
</evidence>
<keyword evidence="12" id="KW-1185">Reference proteome</keyword>
<evidence type="ECO:0000313" key="11">
    <source>
        <dbReference type="EMBL" id="OLQ93764.1"/>
    </source>
</evidence>
<dbReference type="InterPro" id="IPR003593">
    <property type="entry name" value="AAA+_ATPase"/>
</dbReference>
<keyword evidence="4 11" id="KW-0067">ATP-binding</keyword>
<comment type="subcellular location">
    <subcellularLocation>
        <location evidence="1">Cell membrane</location>
        <topology evidence="1">Multi-pass membrane protein</topology>
    </subcellularLocation>
</comment>
<evidence type="ECO:0000313" key="12">
    <source>
        <dbReference type="Proteomes" id="UP000186206"/>
    </source>
</evidence>
<feature type="transmembrane region" description="Helical" evidence="7">
    <location>
        <begin position="220"/>
        <end position="239"/>
    </location>
</feature>
<protein>
    <submittedName>
        <fullName evidence="11">ABC transporter ATP-binding protein</fullName>
    </submittedName>
</protein>
<dbReference type="InterPro" id="IPR011527">
    <property type="entry name" value="ABC1_TM_dom"/>
</dbReference>
<dbReference type="SMART" id="SM00382">
    <property type="entry name" value="AAA"/>
    <property type="match status" value="1"/>
</dbReference>
<feature type="transmembrane region" description="Helical" evidence="7">
    <location>
        <begin position="422"/>
        <end position="447"/>
    </location>
</feature>
<feature type="transmembrane region" description="Helical" evidence="7">
    <location>
        <begin position="185"/>
        <end position="205"/>
    </location>
</feature>
<evidence type="ECO:0000256" key="4">
    <source>
        <dbReference type="ARBA" id="ARBA00022840"/>
    </source>
</evidence>
<reference evidence="11 12" key="1">
    <citation type="submission" date="2016-09" db="EMBL/GenBank/DDBJ databases">
        <title>Genomic Taxonomy of the Vibrionaceae.</title>
        <authorList>
            <person name="Gonzalez-Castillo A."/>
            <person name="Gomez-Gil B."/>
            <person name="Enciso-Ibarra K."/>
        </authorList>
    </citation>
    <scope>NUCLEOTIDE SEQUENCE [LARGE SCALE GENOMIC DNA]</scope>
    <source>
        <strain evidence="11 12">CAIM 1731</strain>
    </source>
</reference>
<keyword evidence="6 7" id="KW-0472">Membrane</keyword>
<dbReference type="Gene3D" id="3.90.70.10">
    <property type="entry name" value="Cysteine proteinases"/>
    <property type="match status" value="1"/>
</dbReference>
<dbReference type="InterPro" id="IPR005074">
    <property type="entry name" value="Peptidase_C39"/>
</dbReference>
<dbReference type="EMBL" id="MJMI01000084">
    <property type="protein sequence ID" value="OLQ93764.1"/>
    <property type="molecule type" value="Genomic_DNA"/>
</dbReference>
<comment type="caution">
    <text evidence="11">The sequence shown here is derived from an EMBL/GenBank/DDBJ whole genome shotgun (WGS) entry which is preliminary data.</text>
</comment>
<proteinExistence type="predicted"/>
<evidence type="ECO:0000259" key="8">
    <source>
        <dbReference type="PROSITE" id="PS50893"/>
    </source>
</evidence>
<dbReference type="PROSITE" id="PS00211">
    <property type="entry name" value="ABC_TRANSPORTER_1"/>
    <property type="match status" value="1"/>
</dbReference>
<dbReference type="Pfam" id="PF03412">
    <property type="entry name" value="Peptidase_C39"/>
    <property type="match status" value="1"/>
</dbReference>
<accession>A0ABX3FL13</accession>
<dbReference type="InterPro" id="IPR036640">
    <property type="entry name" value="ABC1_TM_sf"/>
</dbReference>
<dbReference type="PROSITE" id="PS50929">
    <property type="entry name" value="ABC_TM1F"/>
    <property type="match status" value="1"/>
</dbReference>
<evidence type="ECO:0000256" key="6">
    <source>
        <dbReference type="ARBA" id="ARBA00023136"/>
    </source>
</evidence>
<dbReference type="PROSITE" id="PS50893">
    <property type="entry name" value="ABC_TRANSPORTER_2"/>
    <property type="match status" value="1"/>
</dbReference>
<organism evidence="11 12">
    <name type="scientific">Vibrio ponticus</name>
    <dbReference type="NCBI Taxonomy" id="265668"/>
    <lineage>
        <taxon>Bacteria</taxon>
        <taxon>Pseudomonadati</taxon>
        <taxon>Pseudomonadota</taxon>
        <taxon>Gammaproteobacteria</taxon>
        <taxon>Vibrionales</taxon>
        <taxon>Vibrionaceae</taxon>
        <taxon>Vibrio</taxon>
    </lineage>
</organism>
<dbReference type="GO" id="GO:0005524">
    <property type="term" value="F:ATP binding"/>
    <property type="evidence" value="ECO:0007669"/>
    <property type="project" value="UniProtKB-KW"/>
</dbReference>
<feature type="transmembrane region" description="Helical" evidence="7">
    <location>
        <begin position="295"/>
        <end position="316"/>
    </location>
</feature>
<dbReference type="PANTHER" id="PTHR24221:SF606">
    <property type="entry name" value="COLICIN V SECRETION-PROCESSING ATP-BINDING PROTEIN"/>
    <property type="match status" value="1"/>
</dbReference>
<dbReference type="Pfam" id="PF00664">
    <property type="entry name" value="ABC_membrane"/>
    <property type="match status" value="1"/>
</dbReference>
<feature type="transmembrane region" description="Helical" evidence="7">
    <location>
        <begin position="322"/>
        <end position="344"/>
    </location>
</feature>
<evidence type="ECO:0000259" key="9">
    <source>
        <dbReference type="PROSITE" id="PS50929"/>
    </source>
</evidence>
<evidence type="ECO:0000259" key="10">
    <source>
        <dbReference type="PROSITE" id="PS50990"/>
    </source>
</evidence>
<evidence type="ECO:0000256" key="1">
    <source>
        <dbReference type="ARBA" id="ARBA00004651"/>
    </source>
</evidence>
<dbReference type="InterPro" id="IPR033838">
    <property type="entry name" value="CvaB_peptidase"/>
</dbReference>
<gene>
    <name evidence="11" type="ORF">BIY21_11155</name>
</gene>
<dbReference type="PROSITE" id="PS50990">
    <property type="entry name" value="PEPTIDASE_C39"/>
    <property type="match status" value="1"/>
</dbReference>
<dbReference type="CDD" id="cd02419">
    <property type="entry name" value="Peptidase_C39C"/>
    <property type="match status" value="1"/>
</dbReference>
<evidence type="ECO:0000256" key="2">
    <source>
        <dbReference type="ARBA" id="ARBA00022692"/>
    </source>
</evidence>
<dbReference type="InterPro" id="IPR003439">
    <property type="entry name" value="ABC_transporter-like_ATP-bd"/>
</dbReference>
<dbReference type="Proteomes" id="UP000186206">
    <property type="component" value="Unassembled WGS sequence"/>
</dbReference>
<feature type="domain" description="ABC transporter" evidence="8">
    <location>
        <begin position="501"/>
        <end position="710"/>
    </location>
</feature>
<feature type="domain" description="ABC transmembrane type-1" evidence="9">
    <location>
        <begin position="188"/>
        <end position="462"/>
    </location>
</feature>
<evidence type="ECO:0000256" key="3">
    <source>
        <dbReference type="ARBA" id="ARBA00022741"/>
    </source>
</evidence>
<dbReference type="Pfam" id="PF00005">
    <property type="entry name" value="ABC_tran"/>
    <property type="match status" value="1"/>
</dbReference>